<protein>
    <submittedName>
        <fullName evidence="2">Uncharacterized protein</fullName>
    </submittedName>
</protein>
<keyword evidence="3" id="KW-1185">Reference proteome</keyword>
<evidence type="ECO:0000313" key="2">
    <source>
        <dbReference type="EMBL" id="KAE8156598.1"/>
    </source>
</evidence>
<accession>A0A5N6UDI7</accession>
<dbReference type="Proteomes" id="UP000326950">
    <property type="component" value="Unassembled WGS sequence"/>
</dbReference>
<gene>
    <name evidence="2" type="ORF">BDV40DRAFT_309471</name>
</gene>
<dbReference type="AlphaFoldDB" id="A0A5N6UDI7"/>
<evidence type="ECO:0000313" key="3">
    <source>
        <dbReference type="Proteomes" id="UP000326950"/>
    </source>
</evidence>
<reference evidence="2 3" key="1">
    <citation type="submission" date="2019-04" db="EMBL/GenBank/DDBJ databases">
        <title>Friends and foes A comparative genomics study of 23 Aspergillus species from section Flavi.</title>
        <authorList>
            <consortium name="DOE Joint Genome Institute"/>
            <person name="Kjaerbolling I."/>
            <person name="Vesth T."/>
            <person name="Frisvad J.C."/>
            <person name="Nybo J.L."/>
            <person name="Theobald S."/>
            <person name="Kildgaard S."/>
            <person name="Isbrandt T."/>
            <person name="Kuo A."/>
            <person name="Sato A."/>
            <person name="Lyhne E.K."/>
            <person name="Kogle M.E."/>
            <person name="Wiebenga A."/>
            <person name="Kun R.S."/>
            <person name="Lubbers R.J."/>
            <person name="Makela M.R."/>
            <person name="Barry K."/>
            <person name="Chovatia M."/>
            <person name="Clum A."/>
            <person name="Daum C."/>
            <person name="Haridas S."/>
            <person name="He G."/>
            <person name="LaButti K."/>
            <person name="Lipzen A."/>
            <person name="Mondo S."/>
            <person name="Riley R."/>
            <person name="Salamov A."/>
            <person name="Simmons B.A."/>
            <person name="Magnuson J.K."/>
            <person name="Henrissat B."/>
            <person name="Mortensen U.H."/>
            <person name="Larsen T.O."/>
            <person name="Devries R.P."/>
            <person name="Grigoriev I.V."/>
            <person name="Machida M."/>
            <person name="Baker S.E."/>
            <person name="Andersen M.R."/>
        </authorList>
    </citation>
    <scope>NUCLEOTIDE SEQUENCE [LARGE SCALE GENOMIC DNA]</scope>
    <source>
        <strain evidence="2 3">CBS 117626</strain>
    </source>
</reference>
<sequence length="226" mass="25463">MKFSNILSVLLATLYVGVSARPTTLSNDIQHVSAEIRDDPLELAIDIEKRAGHEETERLKDTQKYLGKQKLQLGKSYSFQVTWTQGAAGSETGTTSPIEREMKKIQQDYGFDHTAIVVGEVVKISVSSTVYKLDFKGDLYHLRAKLQGSGQRAWYKTWVDGPITWDPKPTEKTVKLLHLKEVSGRWEEKAKDANAAASKISENNGNKWQGKRNDCEEYVKAFEKAL</sequence>
<dbReference type="OrthoDB" id="4440859at2759"/>
<feature type="signal peptide" evidence="1">
    <location>
        <begin position="1"/>
        <end position="20"/>
    </location>
</feature>
<keyword evidence="1" id="KW-0732">Signal</keyword>
<dbReference type="EMBL" id="ML738754">
    <property type="protein sequence ID" value="KAE8156598.1"/>
    <property type="molecule type" value="Genomic_DNA"/>
</dbReference>
<organism evidence="2 3">
    <name type="scientific">Aspergillus tamarii</name>
    <dbReference type="NCBI Taxonomy" id="41984"/>
    <lineage>
        <taxon>Eukaryota</taxon>
        <taxon>Fungi</taxon>
        <taxon>Dikarya</taxon>
        <taxon>Ascomycota</taxon>
        <taxon>Pezizomycotina</taxon>
        <taxon>Eurotiomycetes</taxon>
        <taxon>Eurotiomycetidae</taxon>
        <taxon>Eurotiales</taxon>
        <taxon>Aspergillaceae</taxon>
        <taxon>Aspergillus</taxon>
        <taxon>Aspergillus subgen. Circumdati</taxon>
    </lineage>
</organism>
<feature type="chain" id="PRO_5025061174" evidence="1">
    <location>
        <begin position="21"/>
        <end position="226"/>
    </location>
</feature>
<evidence type="ECO:0000256" key="1">
    <source>
        <dbReference type="SAM" id="SignalP"/>
    </source>
</evidence>
<name>A0A5N6UDI7_ASPTM</name>
<proteinExistence type="predicted"/>